<protein>
    <submittedName>
        <fullName evidence="2">Uncharacterized protein</fullName>
    </submittedName>
</protein>
<dbReference type="Proteomes" id="UP000887579">
    <property type="component" value="Unplaced"/>
</dbReference>
<dbReference type="WBParaSite" id="ES5_v2.g9088.t1">
    <property type="protein sequence ID" value="ES5_v2.g9088.t1"/>
    <property type="gene ID" value="ES5_v2.g9088"/>
</dbReference>
<name>A0AC34GW20_9BILA</name>
<organism evidence="1 2">
    <name type="scientific">Panagrolaimus sp. ES5</name>
    <dbReference type="NCBI Taxonomy" id="591445"/>
    <lineage>
        <taxon>Eukaryota</taxon>
        <taxon>Metazoa</taxon>
        <taxon>Ecdysozoa</taxon>
        <taxon>Nematoda</taxon>
        <taxon>Chromadorea</taxon>
        <taxon>Rhabditida</taxon>
        <taxon>Tylenchina</taxon>
        <taxon>Panagrolaimomorpha</taxon>
        <taxon>Panagrolaimoidea</taxon>
        <taxon>Panagrolaimidae</taxon>
        <taxon>Panagrolaimus</taxon>
    </lineage>
</organism>
<reference evidence="2" key="1">
    <citation type="submission" date="2022-11" db="UniProtKB">
        <authorList>
            <consortium name="WormBaseParasite"/>
        </authorList>
    </citation>
    <scope>IDENTIFICATION</scope>
</reference>
<accession>A0AC34GW20</accession>
<sequence>MPSAATAGVGSQGTNTTATLLTPVTSNGNDILENNVSPSSPKKPKAATNSTTKNGRSQKRAYLKVKYDDLHPLLDAGRNTNLSKNTSKEEIEDKELFNAKPVKVPHTSKELFETSHKIPKEMDETYDDAIANVGEYLRNNNDMDEDDKIDIPSSSTPTLESNFNEDVPSIDNGLNVATIVPDILFNKTATHVITIGQKFVAIYDRRIKKSDTIPAAIDYGKNPSKIGVTYVSSTVITSSNYFNDDNIFPKEEIYDTKEYRQYFVISDENSTKKINKNRIIFDLLKEAADRIDSKTIILTIPWHFSTAKIELFEDAAKVAGFDDTQILDETLALCYGIKKNCGIKDTFILIDKNQLKTKILLFDNEISRQKVIDSDKSDFDVDLWYDNIICEAEIGECASNNKNLKYADSVFGIIDSFQNQNHPATLVIALIGNPLLNMLKDKYLTMSFILIKIREQIITKGVETLFD</sequence>
<proteinExistence type="predicted"/>
<evidence type="ECO:0000313" key="2">
    <source>
        <dbReference type="WBParaSite" id="ES5_v2.g9088.t1"/>
    </source>
</evidence>
<evidence type="ECO:0000313" key="1">
    <source>
        <dbReference type="Proteomes" id="UP000887579"/>
    </source>
</evidence>